<proteinExistence type="predicted"/>
<organism evidence="1 2">
    <name type="scientific">Anopheles atroparvus</name>
    <name type="common">European mosquito</name>
    <dbReference type="NCBI Taxonomy" id="41427"/>
    <lineage>
        <taxon>Eukaryota</taxon>
        <taxon>Metazoa</taxon>
        <taxon>Ecdysozoa</taxon>
        <taxon>Arthropoda</taxon>
        <taxon>Hexapoda</taxon>
        <taxon>Insecta</taxon>
        <taxon>Pterygota</taxon>
        <taxon>Neoptera</taxon>
        <taxon>Endopterygota</taxon>
        <taxon>Diptera</taxon>
        <taxon>Nematocera</taxon>
        <taxon>Culicoidea</taxon>
        <taxon>Culicidae</taxon>
        <taxon>Anophelinae</taxon>
        <taxon>Anopheles</taxon>
    </lineage>
</organism>
<reference evidence="1" key="1">
    <citation type="submission" date="2024-04" db="UniProtKB">
        <authorList>
            <consortium name="EnsemblMetazoa"/>
        </authorList>
    </citation>
    <scope>IDENTIFICATION</scope>
    <source>
        <strain evidence="1">EBRO</strain>
    </source>
</reference>
<dbReference type="Proteomes" id="UP000075880">
    <property type="component" value="Unassembled WGS sequence"/>
</dbReference>
<dbReference type="EnsemblMetazoa" id="ENSAATROPT012806">
    <property type="protein sequence ID" value="ENSAATROPP011624"/>
    <property type="gene ID" value="ENSAATROPG010431"/>
</dbReference>
<sequence length="156" mass="17640">MELSFARPPPCGKPARQAHCFRLFVIVLPPPPLPLPVPSPFRKKMPVPTVVNCSNGVFPGPNRFGECERSLFSSVVRWFAVAFLLFFPHSRSHTLPHIQRNRTVREQGFPSDRGNNWMKISETRSRTNACVRTRNGVCLPFVTDNLSAKTKIARTL</sequence>
<evidence type="ECO:0000313" key="2">
    <source>
        <dbReference type="Proteomes" id="UP000075880"/>
    </source>
</evidence>
<dbReference type="AlphaFoldDB" id="A0AAG5DLG9"/>
<accession>A0AAG5DLG9</accession>
<protein>
    <submittedName>
        <fullName evidence="1">Uncharacterized protein</fullName>
    </submittedName>
</protein>
<keyword evidence="2" id="KW-1185">Reference proteome</keyword>
<name>A0AAG5DLG9_ANOAO</name>
<evidence type="ECO:0000313" key="1">
    <source>
        <dbReference type="EnsemblMetazoa" id="ENSAATROPP011624"/>
    </source>
</evidence>